<feature type="domain" description="Signal transduction histidine kinase subgroup 3 dimerisation and phosphoacceptor" evidence="10">
    <location>
        <begin position="491"/>
        <end position="554"/>
    </location>
</feature>
<evidence type="ECO:0000256" key="7">
    <source>
        <dbReference type="ARBA" id="ARBA00022840"/>
    </source>
</evidence>
<keyword evidence="12" id="KW-1185">Reference proteome</keyword>
<comment type="catalytic activity">
    <reaction evidence="1">
        <text>ATP + protein L-histidine = ADP + protein N-phospho-L-histidine.</text>
        <dbReference type="EC" id="2.7.13.3"/>
    </reaction>
</comment>
<dbReference type="Gene3D" id="3.30.565.10">
    <property type="entry name" value="Histidine kinase-like ATPase, C-terminal domain"/>
    <property type="match status" value="1"/>
</dbReference>
<evidence type="ECO:0000259" key="10">
    <source>
        <dbReference type="Pfam" id="PF07730"/>
    </source>
</evidence>
<dbReference type="RefSeq" id="WP_344261194.1">
    <property type="nucleotide sequence ID" value="NZ_BAAAMR010000003.1"/>
</dbReference>
<feature type="transmembrane region" description="Helical" evidence="9">
    <location>
        <begin position="21"/>
        <end position="41"/>
    </location>
</feature>
<evidence type="ECO:0000256" key="2">
    <source>
        <dbReference type="ARBA" id="ARBA00012438"/>
    </source>
</evidence>
<feature type="transmembrane region" description="Helical" evidence="9">
    <location>
        <begin position="108"/>
        <end position="133"/>
    </location>
</feature>
<evidence type="ECO:0000313" key="11">
    <source>
        <dbReference type="EMBL" id="GAA2121153.1"/>
    </source>
</evidence>
<keyword evidence="8" id="KW-0902">Two-component regulatory system</keyword>
<keyword evidence="9" id="KW-0812">Transmembrane</keyword>
<feature type="transmembrane region" description="Helical" evidence="9">
    <location>
        <begin position="229"/>
        <end position="253"/>
    </location>
</feature>
<keyword evidence="4" id="KW-0808">Transferase</keyword>
<protein>
    <recommendedName>
        <fullName evidence="2">histidine kinase</fullName>
        <ecNumber evidence="2">2.7.13.3</ecNumber>
    </recommendedName>
</protein>
<keyword evidence="9" id="KW-1133">Transmembrane helix</keyword>
<feature type="transmembrane region" description="Helical" evidence="9">
    <location>
        <begin position="325"/>
        <end position="342"/>
    </location>
</feature>
<feature type="transmembrane region" description="Helical" evidence="9">
    <location>
        <begin position="78"/>
        <end position="96"/>
    </location>
</feature>
<feature type="transmembrane region" description="Helical" evidence="9">
    <location>
        <begin position="297"/>
        <end position="319"/>
    </location>
</feature>
<keyword evidence="3" id="KW-0597">Phosphoprotein</keyword>
<comment type="caution">
    <text evidence="11">The sequence shown here is derived from an EMBL/GenBank/DDBJ whole genome shotgun (WGS) entry which is preliminary data.</text>
</comment>
<evidence type="ECO:0000256" key="1">
    <source>
        <dbReference type="ARBA" id="ARBA00000085"/>
    </source>
</evidence>
<keyword evidence="6" id="KW-0418">Kinase</keyword>
<name>A0ABN2Y428_9ACTN</name>
<evidence type="ECO:0000256" key="6">
    <source>
        <dbReference type="ARBA" id="ARBA00022777"/>
    </source>
</evidence>
<dbReference type="Proteomes" id="UP001501020">
    <property type="component" value="Unassembled WGS sequence"/>
</dbReference>
<dbReference type="InterPro" id="IPR036890">
    <property type="entry name" value="HATPase_C_sf"/>
</dbReference>
<reference evidence="11 12" key="1">
    <citation type="journal article" date="2019" name="Int. J. Syst. Evol. Microbiol.">
        <title>The Global Catalogue of Microorganisms (GCM) 10K type strain sequencing project: providing services to taxonomists for standard genome sequencing and annotation.</title>
        <authorList>
            <consortium name="The Broad Institute Genomics Platform"/>
            <consortium name="The Broad Institute Genome Sequencing Center for Infectious Disease"/>
            <person name="Wu L."/>
            <person name="Ma J."/>
        </authorList>
    </citation>
    <scope>NUCLEOTIDE SEQUENCE [LARGE SCALE GENOMIC DNA]</scope>
    <source>
        <strain evidence="11 12">JCM 13850</strain>
    </source>
</reference>
<feature type="transmembrane region" description="Helical" evidence="9">
    <location>
        <begin position="47"/>
        <end position="66"/>
    </location>
</feature>
<feature type="transmembrane region" description="Helical" evidence="9">
    <location>
        <begin position="194"/>
        <end position="217"/>
    </location>
</feature>
<dbReference type="Gene3D" id="1.20.5.1930">
    <property type="match status" value="1"/>
</dbReference>
<sequence length="677" mass="69894">MATEDGLAAPEGSAGRDALRAAGWVIGTLGALSGLLGPVLARSWDPTSLVGIFSGSGACALGAVILDRRPANRCAWGFLAGGVLLVAFSLCYSWAAGQVRAGVTTPRVGTAAAVAEIIGTLAGGSLPLFQFLFPDGRLPSPRWRPVFACYLAGWLAGAVAVAVALWPHRLPGIVADNGPVPIAVPAELDGALRVIGVSEAFAAVSMLLGVVAVAVRLRRARGAERAQILLGLWGLAMTALLIAATALLAGLGADGAENATSLVAPVPLLAAVTVAMRRHRLFDVERLVRQTITYTTITVLLVGLYAGTAIGLGTLAGALGLGTGAAVAAATLAVAGAFRPLLRLVRGVVDRRFDRRTWLAVRAVEDFTRRLRSSEASPDDLVAALRDALDDPTATVVYLDGSQTIDLDGSPAEPGPPREARLRREVRAGGAPVAVVDLDGRLADEPRLVEAALSAAALPLENAALHARAAVRLAEVAASRTRIIEADDVNRRRIERDLHDGAQQRLVALALRLRMAERDLGDRRAAAVLSGAVAELRATVDELRELTRGILPPVLTDEGLAVALRAAAARMPVPVALDVTSDRLPPTVEATAWFFACEGMTNAAKHADGAALAVRVRRAAATVRIEVSDAGGGGARLTPGGGLQGDLDPVAAVGVRFVMDSPPGGGTRLCAELPCAS</sequence>
<evidence type="ECO:0000256" key="4">
    <source>
        <dbReference type="ARBA" id="ARBA00022679"/>
    </source>
</evidence>
<evidence type="ECO:0000256" key="8">
    <source>
        <dbReference type="ARBA" id="ARBA00023012"/>
    </source>
</evidence>
<proteinExistence type="predicted"/>
<dbReference type="PANTHER" id="PTHR24421">
    <property type="entry name" value="NITRATE/NITRITE SENSOR PROTEIN NARX-RELATED"/>
    <property type="match status" value="1"/>
</dbReference>
<gene>
    <name evidence="11" type="ORF">GCM10009727_06400</name>
</gene>
<dbReference type="InterPro" id="IPR011712">
    <property type="entry name" value="Sig_transdc_His_kin_sub3_dim/P"/>
</dbReference>
<accession>A0ABN2Y428</accession>
<evidence type="ECO:0000256" key="3">
    <source>
        <dbReference type="ARBA" id="ARBA00022553"/>
    </source>
</evidence>
<keyword evidence="9" id="KW-0472">Membrane</keyword>
<dbReference type="SUPFAM" id="SSF55874">
    <property type="entry name" value="ATPase domain of HSP90 chaperone/DNA topoisomerase II/histidine kinase"/>
    <property type="match status" value="1"/>
</dbReference>
<keyword evidence="5" id="KW-0547">Nucleotide-binding</keyword>
<dbReference type="EMBL" id="BAAAMR010000003">
    <property type="protein sequence ID" value="GAA2121153.1"/>
    <property type="molecule type" value="Genomic_DNA"/>
</dbReference>
<dbReference type="EC" id="2.7.13.3" evidence="2"/>
<dbReference type="InterPro" id="IPR050482">
    <property type="entry name" value="Sensor_HK_TwoCompSys"/>
</dbReference>
<keyword evidence="7" id="KW-0067">ATP-binding</keyword>
<organism evidence="11 12">
    <name type="scientific">Actinomadura napierensis</name>
    <dbReference type="NCBI Taxonomy" id="267854"/>
    <lineage>
        <taxon>Bacteria</taxon>
        <taxon>Bacillati</taxon>
        <taxon>Actinomycetota</taxon>
        <taxon>Actinomycetes</taxon>
        <taxon>Streptosporangiales</taxon>
        <taxon>Thermomonosporaceae</taxon>
        <taxon>Actinomadura</taxon>
    </lineage>
</organism>
<feature type="transmembrane region" description="Helical" evidence="9">
    <location>
        <begin position="145"/>
        <end position="166"/>
    </location>
</feature>
<evidence type="ECO:0000256" key="9">
    <source>
        <dbReference type="SAM" id="Phobius"/>
    </source>
</evidence>
<dbReference type="Pfam" id="PF07730">
    <property type="entry name" value="HisKA_3"/>
    <property type="match status" value="1"/>
</dbReference>
<evidence type="ECO:0000256" key="5">
    <source>
        <dbReference type="ARBA" id="ARBA00022741"/>
    </source>
</evidence>
<evidence type="ECO:0000313" key="12">
    <source>
        <dbReference type="Proteomes" id="UP001501020"/>
    </source>
</evidence>
<dbReference type="PANTHER" id="PTHR24421:SF10">
    <property type="entry name" value="NITRATE_NITRITE SENSOR PROTEIN NARQ"/>
    <property type="match status" value="1"/>
</dbReference>